<proteinExistence type="predicted"/>
<evidence type="ECO:0000256" key="1">
    <source>
        <dbReference type="SAM" id="SignalP"/>
    </source>
</evidence>
<evidence type="ECO:0000313" key="3">
    <source>
        <dbReference type="Proteomes" id="UP001380365"/>
    </source>
</evidence>
<feature type="chain" id="PRO_5045923195" evidence="1">
    <location>
        <begin position="29"/>
        <end position="48"/>
    </location>
</feature>
<feature type="signal peptide" evidence="1">
    <location>
        <begin position="1"/>
        <end position="28"/>
    </location>
</feature>
<gene>
    <name evidence="2" type="ORF">WH159_14235</name>
</gene>
<sequence length="48" mass="4649">MTTYNATSLSRTLASLIGALVLSTVTLAATTSTGPAPAFAVSAGHAIA</sequence>
<protein>
    <submittedName>
        <fullName evidence="2">Uncharacterized protein</fullName>
    </submittedName>
</protein>
<comment type="caution">
    <text evidence="2">The sequence shown here is derived from an EMBL/GenBank/DDBJ whole genome shotgun (WGS) entry which is preliminary data.</text>
</comment>
<organism evidence="2 3">
    <name type="scientific">Sphingomonas molluscorum</name>
    <dbReference type="NCBI Taxonomy" id="418184"/>
    <lineage>
        <taxon>Bacteria</taxon>
        <taxon>Pseudomonadati</taxon>
        <taxon>Pseudomonadota</taxon>
        <taxon>Alphaproteobacteria</taxon>
        <taxon>Sphingomonadales</taxon>
        <taxon>Sphingomonadaceae</taxon>
        <taxon>Sphingomonas</taxon>
    </lineage>
</organism>
<dbReference type="Proteomes" id="UP001380365">
    <property type="component" value="Unassembled WGS sequence"/>
</dbReference>
<keyword evidence="3" id="KW-1185">Reference proteome</keyword>
<dbReference type="EMBL" id="JBBGZA010000001">
    <property type="protein sequence ID" value="MEJ5095693.1"/>
    <property type="molecule type" value="Genomic_DNA"/>
</dbReference>
<accession>A0ABU8Q822</accession>
<evidence type="ECO:0000313" key="2">
    <source>
        <dbReference type="EMBL" id="MEJ5095693.1"/>
    </source>
</evidence>
<reference evidence="2 3" key="1">
    <citation type="submission" date="2023-12" db="EMBL/GenBank/DDBJ databases">
        <title>Gut-associated functions are favored during microbiome assembly across C. elegans life.</title>
        <authorList>
            <person name="Zimmermann J."/>
        </authorList>
    </citation>
    <scope>NUCLEOTIDE SEQUENCE [LARGE SCALE GENOMIC DNA]</scope>
    <source>
        <strain evidence="2 3">JUb134</strain>
    </source>
</reference>
<name>A0ABU8Q822_9SPHN</name>
<dbReference type="RefSeq" id="WP_165889951.1">
    <property type="nucleotide sequence ID" value="NZ_JBBGZA010000001.1"/>
</dbReference>
<keyword evidence="1" id="KW-0732">Signal</keyword>